<reference evidence="4 5" key="1">
    <citation type="journal article" date="2016" name="Nat. Commun.">
        <title>Ectomycorrhizal ecology is imprinted in the genome of the dominant symbiotic fungus Cenococcum geophilum.</title>
        <authorList>
            <consortium name="DOE Joint Genome Institute"/>
            <person name="Peter M."/>
            <person name="Kohler A."/>
            <person name="Ohm R.A."/>
            <person name="Kuo A."/>
            <person name="Krutzmann J."/>
            <person name="Morin E."/>
            <person name="Arend M."/>
            <person name="Barry K.W."/>
            <person name="Binder M."/>
            <person name="Choi C."/>
            <person name="Clum A."/>
            <person name="Copeland A."/>
            <person name="Grisel N."/>
            <person name="Haridas S."/>
            <person name="Kipfer T."/>
            <person name="LaButti K."/>
            <person name="Lindquist E."/>
            <person name="Lipzen A."/>
            <person name="Maire R."/>
            <person name="Meier B."/>
            <person name="Mihaltcheva S."/>
            <person name="Molinier V."/>
            <person name="Murat C."/>
            <person name="Poggeler S."/>
            <person name="Quandt C.A."/>
            <person name="Sperisen C."/>
            <person name="Tritt A."/>
            <person name="Tisserant E."/>
            <person name="Crous P.W."/>
            <person name="Henrissat B."/>
            <person name="Nehls U."/>
            <person name="Egli S."/>
            <person name="Spatafora J.W."/>
            <person name="Grigoriev I.V."/>
            <person name="Martin F.M."/>
        </authorList>
    </citation>
    <scope>NUCLEOTIDE SEQUENCE [LARGE SCALE GENOMIC DNA]</scope>
    <source>
        <strain evidence="4 5">CBS 207.34</strain>
    </source>
</reference>
<name>A0A8E2EMI0_9PEZI</name>
<dbReference type="InterPro" id="IPR001680">
    <property type="entry name" value="WD40_rpt"/>
</dbReference>
<dbReference type="EMBL" id="KV751170">
    <property type="protein sequence ID" value="OCL01215.1"/>
    <property type="molecule type" value="Genomic_DNA"/>
</dbReference>
<dbReference type="OrthoDB" id="538223at2759"/>
<dbReference type="InterPro" id="IPR015943">
    <property type="entry name" value="WD40/YVTN_repeat-like_dom_sf"/>
</dbReference>
<evidence type="ECO:0008006" key="6">
    <source>
        <dbReference type="Google" id="ProtNLM"/>
    </source>
</evidence>
<dbReference type="PROSITE" id="PS50082">
    <property type="entry name" value="WD_REPEATS_2"/>
    <property type="match status" value="1"/>
</dbReference>
<evidence type="ECO:0000313" key="4">
    <source>
        <dbReference type="EMBL" id="OCL01215.1"/>
    </source>
</evidence>
<feature type="non-terminal residue" evidence="4">
    <location>
        <position position="147"/>
    </location>
</feature>
<organism evidence="4 5">
    <name type="scientific">Glonium stellatum</name>
    <dbReference type="NCBI Taxonomy" id="574774"/>
    <lineage>
        <taxon>Eukaryota</taxon>
        <taxon>Fungi</taxon>
        <taxon>Dikarya</taxon>
        <taxon>Ascomycota</taxon>
        <taxon>Pezizomycotina</taxon>
        <taxon>Dothideomycetes</taxon>
        <taxon>Pleosporomycetidae</taxon>
        <taxon>Gloniales</taxon>
        <taxon>Gloniaceae</taxon>
        <taxon>Glonium</taxon>
    </lineage>
</organism>
<dbReference type="Proteomes" id="UP000250140">
    <property type="component" value="Unassembled WGS sequence"/>
</dbReference>
<keyword evidence="5" id="KW-1185">Reference proteome</keyword>
<evidence type="ECO:0000256" key="2">
    <source>
        <dbReference type="ARBA" id="ARBA00022737"/>
    </source>
</evidence>
<accession>A0A8E2EMI0</accession>
<proteinExistence type="predicted"/>
<dbReference type="PROSITE" id="PS00678">
    <property type="entry name" value="WD_REPEATS_1"/>
    <property type="match status" value="1"/>
</dbReference>
<feature type="repeat" description="WD" evidence="3">
    <location>
        <begin position="17"/>
        <end position="58"/>
    </location>
</feature>
<sequence length="147" mass="15889">QTVTLWDVVTGAALQTFEDYSSGIHTIALSPNGKQLASVSWDTTIKLWEAATGVELQTTERGSPDIASLPPRPDQGLYDIESPSASSAPPGPNLFPGLFVRERWVVLGMKNILWLPAEYEKARLAVRGNVVALGLASDHVIFIEFAA</sequence>
<keyword evidence="2" id="KW-0677">Repeat</keyword>
<gene>
    <name evidence="4" type="ORF">AOQ84DRAFT_307164</name>
</gene>
<dbReference type="InterPro" id="IPR036322">
    <property type="entry name" value="WD40_repeat_dom_sf"/>
</dbReference>
<dbReference type="SUPFAM" id="SSF50978">
    <property type="entry name" value="WD40 repeat-like"/>
    <property type="match status" value="1"/>
</dbReference>
<protein>
    <recommendedName>
        <fullName evidence="6">WD40 repeat-like protein</fullName>
    </recommendedName>
</protein>
<dbReference type="InterPro" id="IPR019775">
    <property type="entry name" value="WD40_repeat_CS"/>
</dbReference>
<dbReference type="Pfam" id="PF00400">
    <property type="entry name" value="WD40"/>
    <property type="match status" value="1"/>
</dbReference>
<evidence type="ECO:0000256" key="1">
    <source>
        <dbReference type="ARBA" id="ARBA00022574"/>
    </source>
</evidence>
<evidence type="ECO:0000256" key="3">
    <source>
        <dbReference type="PROSITE-ProRule" id="PRU00221"/>
    </source>
</evidence>
<dbReference type="SMART" id="SM00320">
    <property type="entry name" value="WD40"/>
    <property type="match status" value="1"/>
</dbReference>
<dbReference type="AlphaFoldDB" id="A0A8E2EMI0"/>
<keyword evidence="1 3" id="KW-0853">WD repeat</keyword>
<dbReference type="PROSITE" id="PS50294">
    <property type="entry name" value="WD_REPEATS_REGION"/>
    <property type="match status" value="1"/>
</dbReference>
<evidence type="ECO:0000313" key="5">
    <source>
        <dbReference type="Proteomes" id="UP000250140"/>
    </source>
</evidence>
<dbReference type="Gene3D" id="2.130.10.10">
    <property type="entry name" value="YVTN repeat-like/Quinoprotein amine dehydrogenase"/>
    <property type="match status" value="1"/>
</dbReference>